<accession>A0A152A6V4</accession>
<feature type="compositionally biased region" description="Acidic residues" evidence="1">
    <location>
        <begin position="126"/>
        <end position="146"/>
    </location>
</feature>
<evidence type="ECO:0000313" key="2">
    <source>
        <dbReference type="EMBL" id="KYR01851.1"/>
    </source>
</evidence>
<feature type="region of interest" description="Disordered" evidence="1">
    <location>
        <begin position="116"/>
        <end position="146"/>
    </location>
</feature>
<name>A0A152A6V4_TIELA</name>
<reference evidence="2 3" key="1">
    <citation type="submission" date="2015-12" db="EMBL/GenBank/DDBJ databases">
        <title>Dictyostelia acquired genes for synthesis and detection of signals that induce cell-type specialization by lateral gene transfer from prokaryotes.</title>
        <authorList>
            <person name="Gloeckner G."/>
            <person name="Schaap P."/>
        </authorList>
    </citation>
    <scope>NUCLEOTIDE SEQUENCE [LARGE SCALE GENOMIC DNA]</scope>
    <source>
        <strain evidence="2 3">TK</strain>
    </source>
</reference>
<sequence>MAGDKQASYQKILDLLQGQQHQLQYNSIRKCLKNRKCIVLKKLNLQKGRLYYPGKRSRRSPSQYTLLRNTAINSFSGLKQLSESEIAEKIVDQKQRELEVRARMEIDKMMKLFGPGLLQKTMQEQNFDDDEDDEDYESDEDDEDDE</sequence>
<protein>
    <submittedName>
        <fullName evidence="2">Uncharacterized protein</fullName>
    </submittedName>
</protein>
<dbReference type="AlphaFoldDB" id="A0A152A6V4"/>
<keyword evidence="3" id="KW-1185">Reference proteome</keyword>
<dbReference type="OrthoDB" id="20009at2759"/>
<dbReference type="InParanoid" id="A0A152A6V4"/>
<comment type="caution">
    <text evidence="2">The sequence shown here is derived from an EMBL/GenBank/DDBJ whole genome shotgun (WGS) entry which is preliminary data.</text>
</comment>
<organism evidence="2 3">
    <name type="scientific">Tieghemostelium lacteum</name>
    <name type="common">Slime mold</name>
    <name type="synonym">Dictyostelium lacteum</name>
    <dbReference type="NCBI Taxonomy" id="361077"/>
    <lineage>
        <taxon>Eukaryota</taxon>
        <taxon>Amoebozoa</taxon>
        <taxon>Evosea</taxon>
        <taxon>Eumycetozoa</taxon>
        <taxon>Dictyostelia</taxon>
        <taxon>Dictyosteliales</taxon>
        <taxon>Raperosteliaceae</taxon>
        <taxon>Tieghemostelium</taxon>
    </lineage>
</organism>
<dbReference type="Proteomes" id="UP000076078">
    <property type="component" value="Unassembled WGS sequence"/>
</dbReference>
<dbReference type="OMA" id="KNTAMNT"/>
<proteinExistence type="predicted"/>
<evidence type="ECO:0000256" key="1">
    <source>
        <dbReference type="SAM" id="MobiDB-lite"/>
    </source>
</evidence>
<evidence type="ECO:0000313" key="3">
    <source>
        <dbReference type="Proteomes" id="UP000076078"/>
    </source>
</evidence>
<gene>
    <name evidence="2" type="ORF">DLAC_01868</name>
</gene>
<dbReference type="EMBL" id="LODT01000006">
    <property type="protein sequence ID" value="KYR01851.1"/>
    <property type="molecule type" value="Genomic_DNA"/>
</dbReference>
<dbReference type="FunCoup" id="A0A152A6V4">
    <property type="interactions" value="738"/>
</dbReference>